<reference evidence="1 2" key="1">
    <citation type="submission" date="2018-07" db="EMBL/GenBank/DDBJ databases">
        <title>The complete nuclear genome of the prasinophyte Chloropicon primus (CCMP1205).</title>
        <authorList>
            <person name="Pombert J.-F."/>
            <person name="Otis C."/>
            <person name="Turmel M."/>
            <person name="Lemieux C."/>
        </authorList>
    </citation>
    <scope>NUCLEOTIDE SEQUENCE [LARGE SCALE GENOMIC DNA]</scope>
    <source>
        <strain evidence="1 2">CCMP1205</strain>
    </source>
</reference>
<proteinExistence type="predicted"/>
<name>A0A5B8MJM4_9CHLO</name>
<dbReference type="CDD" id="cd02440">
    <property type="entry name" value="AdoMet_MTases"/>
    <property type="match status" value="1"/>
</dbReference>
<protein>
    <submittedName>
        <fullName evidence="1">Uncharacterized protein</fullName>
    </submittedName>
</protein>
<keyword evidence="2" id="KW-1185">Reference proteome</keyword>
<dbReference type="AlphaFoldDB" id="A0A5B8MJM4"/>
<dbReference type="SUPFAM" id="SSF53335">
    <property type="entry name" value="S-adenosyl-L-methionine-dependent methyltransferases"/>
    <property type="match status" value="1"/>
</dbReference>
<sequence>MEDDFLEALVASERVAEWVDTVKGRANSRTEAGDKAVRSALTNLLDHVQGSQVYAEEAVLAEADVALKQALEGCEDDGAVELGRKLLTLLLNQRVKVAEGEVRAYQLQDEGRTKINLYEQALTHGVGAKVWHAAELLCEELSLPAWSAILEGKTVLELGAGCGLCGLYAAQKGAKRVCLTDFEDSLLENLNKSGEINTGEEIELRKYESRTSSGSGSGDGSGKRCVLQVAKLDWLEPEGKANREEAFERLAGSDKFEVILGSDLMYEMAPSLALPNIIRRHLMDQGTCLLAMKRRYEKILEKFLLKAKECNLSTSIKQVVGSDVSEEGSKLFGGGHHVIMLIRHQQNDSGSTPAGFELA</sequence>
<evidence type="ECO:0000313" key="1">
    <source>
        <dbReference type="EMBL" id="QDZ20676.1"/>
    </source>
</evidence>
<accession>A0A5B8MJM4</accession>
<dbReference type="PANTHER" id="PTHR14614">
    <property type="entry name" value="HEPATOCELLULAR CARCINOMA-ASSOCIATED ANTIGEN"/>
    <property type="match status" value="1"/>
</dbReference>
<dbReference type="InterPro" id="IPR029063">
    <property type="entry name" value="SAM-dependent_MTases_sf"/>
</dbReference>
<gene>
    <name evidence="1" type="ORF">A3770_04p31940</name>
</gene>
<dbReference type="Proteomes" id="UP000316726">
    <property type="component" value="Chromosome 4"/>
</dbReference>
<dbReference type="Pfam" id="PF10294">
    <property type="entry name" value="Methyltransf_16"/>
    <property type="match status" value="1"/>
</dbReference>
<dbReference type="PANTHER" id="PTHR14614:SF157">
    <property type="entry name" value="METHYLTRANSFERASE TYPE 12 DOMAIN-CONTAINING PROTEIN"/>
    <property type="match status" value="1"/>
</dbReference>
<evidence type="ECO:0000313" key="2">
    <source>
        <dbReference type="Proteomes" id="UP000316726"/>
    </source>
</evidence>
<dbReference type="STRING" id="1764295.A0A5B8MJM4"/>
<dbReference type="EMBL" id="CP031037">
    <property type="protein sequence ID" value="QDZ20676.1"/>
    <property type="molecule type" value="Genomic_DNA"/>
</dbReference>
<dbReference type="Gene3D" id="3.40.50.150">
    <property type="entry name" value="Vaccinia Virus protein VP39"/>
    <property type="match status" value="1"/>
</dbReference>
<dbReference type="OrthoDB" id="545599at2759"/>
<organism evidence="1 2">
    <name type="scientific">Chloropicon primus</name>
    <dbReference type="NCBI Taxonomy" id="1764295"/>
    <lineage>
        <taxon>Eukaryota</taxon>
        <taxon>Viridiplantae</taxon>
        <taxon>Chlorophyta</taxon>
        <taxon>Chloropicophyceae</taxon>
        <taxon>Chloropicales</taxon>
        <taxon>Chloropicaceae</taxon>
        <taxon>Chloropicon</taxon>
    </lineage>
</organism>
<dbReference type="InterPro" id="IPR019410">
    <property type="entry name" value="Methyltransf_16"/>
</dbReference>